<comment type="caution">
    <text evidence="3">The sequence shown here is derived from an EMBL/GenBank/DDBJ whole genome shotgun (WGS) entry which is preliminary data.</text>
</comment>
<proteinExistence type="predicted"/>
<dbReference type="Gene3D" id="2.120.10.30">
    <property type="entry name" value="TolB, C-terminal domain"/>
    <property type="match status" value="1"/>
</dbReference>
<protein>
    <recommendedName>
        <fullName evidence="2">DOMON domain-containing protein</fullName>
    </recommendedName>
</protein>
<name>A0A4Q2DAB5_9AGAR</name>
<dbReference type="EMBL" id="SDEE01000532">
    <property type="protein sequence ID" value="RXW15606.1"/>
    <property type="molecule type" value="Genomic_DNA"/>
</dbReference>
<keyword evidence="4" id="KW-1185">Reference proteome</keyword>
<evidence type="ECO:0000313" key="3">
    <source>
        <dbReference type="EMBL" id="RXW15606.1"/>
    </source>
</evidence>
<dbReference type="SUPFAM" id="SSF49344">
    <property type="entry name" value="CBD9-like"/>
    <property type="match status" value="1"/>
</dbReference>
<evidence type="ECO:0000259" key="2">
    <source>
        <dbReference type="SMART" id="SM00664"/>
    </source>
</evidence>
<dbReference type="SUPFAM" id="SSF50952">
    <property type="entry name" value="Soluble quinoprotein glucose dehydrogenase"/>
    <property type="match status" value="1"/>
</dbReference>
<dbReference type="InterPro" id="IPR054539">
    <property type="entry name" value="Beta-prop_PDH"/>
</dbReference>
<sequence>MLWRPLGLLLASLSFVGLAQSQTLAATEWCDEVGENNICWQRYYDEELEIGWGYLFPQGGPPTGTAGDTNEFIGILIAPAAVGWIGNSLGGGMRSNPLVVGWMNGSSAVVSVRRTESYSPPQPMRGPATTILGGSGITSTRHQRIIYRCRNCTTWTGGSGGINLDGNSTFGFALHGSLKPNQPANASSSLYLHTLAGEHQLNVESAKSAQYWDILQDLQGLPMLTAPASTTTTSSTGSAGSLSCPGAPAPSYTMNVAQGWKGAPVLGGLTGPRSLSMDDRGHLLVLERGKGVTAHTLDENGCVVNSTVVIEDTSLNHGLDLAPSGDKLIASSADIAWSWNYDSASMDATNKTTLITGMNNPGHTTRTLWISRKDPNYLLVSVGSDGNIDGPSIREETGRAQIRVFDMRRIPSGGLAYSSSGEVMGYGLRNDVGIAEDRNGTIHSVENSLDNAYRTIDGDRKDIHTNNPAEKVYKLGDPTKPTGLFGGYPYCYTVWEGEDFDDTDMRPGDWFVQAPNSTINDDWCSENSANPTVLLPPHTAPLDMKFGAHENDTNLYVSLHGSWNRDPPQGYKVVVVPGNFSRWGEWSPSVNLSATKTSYEDLLTNRNEAECQNGCFRPRRVRGGVPASKGSGITTIEFYEHWYYKVWDWDCNL</sequence>
<evidence type="ECO:0000256" key="1">
    <source>
        <dbReference type="SAM" id="SignalP"/>
    </source>
</evidence>
<dbReference type="Proteomes" id="UP000290288">
    <property type="component" value="Unassembled WGS sequence"/>
</dbReference>
<organism evidence="3 4">
    <name type="scientific">Candolleomyces aberdarensis</name>
    <dbReference type="NCBI Taxonomy" id="2316362"/>
    <lineage>
        <taxon>Eukaryota</taxon>
        <taxon>Fungi</taxon>
        <taxon>Dikarya</taxon>
        <taxon>Basidiomycota</taxon>
        <taxon>Agaricomycotina</taxon>
        <taxon>Agaricomycetes</taxon>
        <taxon>Agaricomycetidae</taxon>
        <taxon>Agaricales</taxon>
        <taxon>Agaricineae</taxon>
        <taxon>Psathyrellaceae</taxon>
        <taxon>Candolleomyces</taxon>
    </lineage>
</organism>
<feature type="chain" id="PRO_5021014313" description="DOMON domain-containing protein" evidence="1">
    <location>
        <begin position="22"/>
        <end position="653"/>
    </location>
</feature>
<dbReference type="InterPro" id="IPR015920">
    <property type="entry name" value="Cellobiose_DH-like_cyt"/>
</dbReference>
<dbReference type="InterPro" id="IPR011041">
    <property type="entry name" value="Quinoprot_gluc/sorb_DH_b-prop"/>
</dbReference>
<feature type="domain" description="DOMON" evidence="2">
    <location>
        <begin position="84"/>
        <end position="175"/>
    </location>
</feature>
<dbReference type="CDD" id="cd09630">
    <property type="entry name" value="CDH_like_cytochrome"/>
    <property type="match status" value="1"/>
</dbReference>
<dbReference type="SMART" id="SM00664">
    <property type="entry name" value="DoH"/>
    <property type="match status" value="1"/>
</dbReference>
<keyword evidence="1" id="KW-0732">Signal</keyword>
<dbReference type="PANTHER" id="PTHR47797:SF5">
    <property type="entry name" value="CELLOBIOSE DEHYDROGENASE CYTOCHROME DOMAIN-CONTAINING PROTEIN"/>
    <property type="match status" value="1"/>
</dbReference>
<dbReference type="Pfam" id="PF22807">
    <property type="entry name" value="TrAA12"/>
    <property type="match status" value="1"/>
</dbReference>
<dbReference type="Gene3D" id="2.60.40.1210">
    <property type="entry name" value="Cellobiose dehydrogenase, cytochrome domain"/>
    <property type="match status" value="1"/>
</dbReference>
<accession>A0A4Q2DAB5</accession>
<dbReference type="PANTHER" id="PTHR47797">
    <property type="entry name" value="DEHYDROGENASE, PUTATIVE (AFU_ORTHOLOGUE AFUA_8G05805)-RELATED"/>
    <property type="match status" value="1"/>
</dbReference>
<dbReference type="Pfam" id="PF16010">
    <property type="entry name" value="CDH-cyt"/>
    <property type="match status" value="1"/>
</dbReference>
<reference evidence="3 4" key="1">
    <citation type="submission" date="2019-01" db="EMBL/GenBank/DDBJ databases">
        <title>Draft genome sequence of Psathyrella aberdarensis IHI B618.</title>
        <authorList>
            <person name="Buettner E."/>
            <person name="Kellner H."/>
        </authorList>
    </citation>
    <scope>NUCLEOTIDE SEQUENCE [LARGE SCALE GENOMIC DNA]</scope>
    <source>
        <strain evidence="3 4">IHI B618</strain>
    </source>
</reference>
<dbReference type="AlphaFoldDB" id="A0A4Q2DAB5"/>
<dbReference type="STRING" id="2316362.A0A4Q2DAB5"/>
<dbReference type="InterPro" id="IPR011042">
    <property type="entry name" value="6-blade_b-propeller_TolB-like"/>
</dbReference>
<evidence type="ECO:0000313" key="4">
    <source>
        <dbReference type="Proteomes" id="UP000290288"/>
    </source>
</evidence>
<dbReference type="InterPro" id="IPR005018">
    <property type="entry name" value="DOMON_domain"/>
</dbReference>
<gene>
    <name evidence="3" type="ORF">EST38_g10246</name>
</gene>
<dbReference type="OrthoDB" id="507128at2759"/>
<feature type="signal peptide" evidence="1">
    <location>
        <begin position="1"/>
        <end position="21"/>
    </location>
</feature>